<evidence type="ECO:0000256" key="5">
    <source>
        <dbReference type="ARBA" id="ARBA00022692"/>
    </source>
</evidence>
<feature type="transmembrane region" description="Helical" evidence="13">
    <location>
        <begin position="361"/>
        <end position="378"/>
    </location>
</feature>
<gene>
    <name evidence="14" type="ORF">ENM84_01965</name>
</gene>
<keyword evidence="11" id="KW-0739">Sodium transport</keyword>
<feature type="transmembrane region" description="Helical" evidence="13">
    <location>
        <begin position="415"/>
        <end position="437"/>
    </location>
</feature>
<evidence type="ECO:0000256" key="9">
    <source>
        <dbReference type="ARBA" id="ARBA00023065"/>
    </source>
</evidence>
<evidence type="ECO:0000256" key="3">
    <source>
        <dbReference type="ARBA" id="ARBA00022448"/>
    </source>
</evidence>
<keyword evidence="9" id="KW-0406">Ion transport</keyword>
<evidence type="ECO:0000256" key="13">
    <source>
        <dbReference type="SAM" id="Phobius"/>
    </source>
</evidence>
<feature type="transmembrane region" description="Helical" evidence="13">
    <location>
        <begin position="311"/>
        <end position="341"/>
    </location>
</feature>
<feature type="transmembrane region" description="Helical" evidence="13">
    <location>
        <begin position="155"/>
        <end position="176"/>
    </location>
</feature>
<keyword evidence="7 13" id="KW-1133">Transmembrane helix</keyword>
<dbReference type="AlphaFoldDB" id="A0A7C5THB5"/>
<feature type="transmembrane region" description="Helical" evidence="13">
    <location>
        <begin position="266"/>
        <end position="291"/>
    </location>
</feature>
<dbReference type="InterPro" id="IPR001734">
    <property type="entry name" value="Na/solute_symporter"/>
</dbReference>
<evidence type="ECO:0000256" key="4">
    <source>
        <dbReference type="ARBA" id="ARBA00022475"/>
    </source>
</evidence>
<evidence type="ECO:0008006" key="15">
    <source>
        <dbReference type="Google" id="ProtNLM"/>
    </source>
</evidence>
<reference evidence="14" key="1">
    <citation type="journal article" date="2020" name="mSystems">
        <title>Genome- and Community-Level Interaction Insights into Carbon Utilization and Element Cycling Functions of Hydrothermarchaeota in Hydrothermal Sediment.</title>
        <authorList>
            <person name="Zhou Z."/>
            <person name="Liu Y."/>
            <person name="Xu W."/>
            <person name="Pan J."/>
            <person name="Luo Z.H."/>
            <person name="Li M."/>
        </authorList>
    </citation>
    <scope>NUCLEOTIDE SEQUENCE [LARGE SCALE GENOMIC DNA]</scope>
    <source>
        <strain evidence="14">SpSt-1121</strain>
    </source>
</reference>
<dbReference type="EMBL" id="DRZI01000074">
    <property type="protein sequence ID" value="HHP81411.1"/>
    <property type="molecule type" value="Genomic_DNA"/>
</dbReference>
<evidence type="ECO:0000256" key="1">
    <source>
        <dbReference type="ARBA" id="ARBA00004651"/>
    </source>
</evidence>
<protein>
    <recommendedName>
        <fullName evidence="15">Sodium:solute symporter family protein</fullName>
    </recommendedName>
</protein>
<keyword evidence="4" id="KW-1003">Cell membrane</keyword>
<feature type="transmembrane region" description="Helical" evidence="13">
    <location>
        <begin position="230"/>
        <end position="254"/>
    </location>
</feature>
<organism evidence="14">
    <name type="scientific">Ignisphaera aggregans</name>
    <dbReference type="NCBI Taxonomy" id="334771"/>
    <lineage>
        <taxon>Archaea</taxon>
        <taxon>Thermoproteota</taxon>
        <taxon>Thermoprotei</taxon>
        <taxon>Desulfurococcales</taxon>
        <taxon>Desulfurococcaceae</taxon>
        <taxon>Ignisphaera</taxon>
    </lineage>
</organism>
<dbReference type="InterPro" id="IPR050277">
    <property type="entry name" value="Sodium:Solute_Symporter"/>
</dbReference>
<evidence type="ECO:0000256" key="10">
    <source>
        <dbReference type="ARBA" id="ARBA00023136"/>
    </source>
</evidence>
<feature type="transmembrane region" description="Helical" evidence="13">
    <location>
        <begin position="188"/>
        <end position="210"/>
    </location>
</feature>
<keyword evidence="8" id="KW-0915">Sodium</keyword>
<keyword evidence="3" id="KW-0813">Transport</keyword>
<feature type="transmembrane region" description="Helical" evidence="13">
    <location>
        <begin position="72"/>
        <end position="91"/>
    </location>
</feature>
<dbReference type="GO" id="GO:0015293">
    <property type="term" value="F:symporter activity"/>
    <property type="evidence" value="ECO:0007669"/>
    <property type="project" value="UniProtKB-KW"/>
</dbReference>
<feature type="transmembrane region" description="Helical" evidence="13">
    <location>
        <begin position="45"/>
        <end position="66"/>
    </location>
</feature>
<comment type="caution">
    <text evidence="14">The sequence shown here is derived from an EMBL/GenBank/DDBJ whole genome shotgun (WGS) entry which is preliminary data.</text>
</comment>
<feature type="transmembrane region" description="Helical" evidence="13">
    <location>
        <begin position="6"/>
        <end position="24"/>
    </location>
</feature>
<accession>A0A7C5THB5</accession>
<feature type="transmembrane region" description="Helical" evidence="13">
    <location>
        <begin position="384"/>
        <end position="408"/>
    </location>
</feature>
<dbReference type="Pfam" id="PF00474">
    <property type="entry name" value="SSF"/>
    <property type="match status" value="1"/>
</dbReference>
<keyword evidence="5 13" id="KW-0812">Transmembrane</keyword>
<dbReference type="GO" id="GO:0005886">
    <property type="term" value="C:plasma membrane"/>
    <property type="evidence" value="ECO:0007669"/>
    <property type="project" value="UniProtKB-SubCell"/>
</dbReference>
<dbReference type="GO" id="GO:0006814">
    <property type="term" value="P:sodium ion transport"/>
    <property type="evidence" value="ECO:0007669"/>
    <property type="project" value="UniProtKB-KW"/>
</dbReference>
<dbReference type="Gene3D" id="1.20.1730.10">
    <property type="entry name" value="Sodium/glucose cotransporter"/>
    <property type="match status" value="1"/>
</dbReference>
<evidence type="ECO:0000256" key="6">
    <source>
        <dbReference type="ARBA" id="ARBA00022847"/>
    </source>
</evidence>
<feature type="transmembrane region" description="Helical" evidence="13">
    <location>
        <begin position="122"/>
        <end position="143"/>
    </location>
</feature>
<dbReference type="InterPro" id="IPR038377">
    <property type="entry name" value="Na/Glc_symporter_sf"/>
</dbReference>
<feature type="transmembrane region" description="Helical" evidence="13">
    <location>
        <begin position="443"/>
        <end position="463"/>
    </location>
</feature>
<evidence type="ECO:0000313" key="14">
    <source>
        <dbReference type="EMBL" id="HHP81411.1"/>
    </source>
</evidence>
<evidence type="ECO:0000256" key="8">
    <source>
        <dbReference type="ARBA" id="ARBA00023053"/>
    </source>
</evidence>
<name>A0A7C5THB5_9CREN</name>
<comment type="subcellular location">
    <subcellularLocation>
        <location evidence="1">Cell membrane</location>
        <topology evidence="1">Multi-pass membrane protein</topology>
    </subcellularLocation>
</comment>
<keyword evidence="6" id="KW-0769">Symport</keyword>
<dbReference type="PANTHER" id="PTHR48086:SF3">
    <property type="entry name" value="SODIUM_PROLINE SYMPORTER"/>
    <property type="match status" value="1"/>
</dbReference>
<dbReference type="PANTHER" id="PTHR48086">
    <property type="entry name" value="SODIUM/PROLINE SYMPORTER-RELATED"/>
    <property type="match status" value="1"/>
</dbReference>
<evidence type="ECO:0000256" key="11">
    <source>
        <dbReference type="ARBA" id="ARBA00023201"/>
    </source>
</evidence>
<dbReference type="PROSITE" id="PS50283">
    <property type="entry name" value="NA_SOLUT_SYMP_3"/>
    <property type="match status" value="1"/>
</dbReference>
<proteinExistence type="inferred from homology"/>
<evidence type="ECO:0000256" key="2">
    <source>
        <dbReference type="ARBA" id="ARBA00006434"/>
    </source>
</evidence>
<comment type="similarity">
    <text evidence="2 12">Belongs to the sodium:solute symporter (SSF) (TC 2.A.21) family.</text>
</comment>
<keyword evidence="10 13" id="KW-0472">Membrane</keyword>
<sequence length="479" mass="52276">MILAIIVIAIYFSLLIAIGFIGMIKTKTVEDLYVGGMRIGGIVTALSFFTTYFSSVIFIGATALGWKYGLPIVWKDVFVVLIGTSLAFIFLGPRLRNVAARLKALSVIELIEKRFGSHQPSLAAAIAMMIGLTVYAISILIGTARALEVIMGMNYNIALLATAVIVLIYTALGGYLGQVWTQAFQAIFMLFMAIAIAFVSMINVGGFIGLSNALSSIDLTLVRWPYRDFLPLFMLYLSLGFLGWGNPALLMRFISIRNRISLKNASVIATTLVAILTLSLNLASAASRVIVSDVKVPDYAFSYLVQRIFPIGFDMLFLVAILSASMSTIAPMISTLTQIIVKDLGIFKSSRNNGNDFEFKLYRIVLTLVTIVCVLFSLNPPPMLMVLFGVTTSILSGVLTGPMIYILFWRKTTATAITTSIIVGLGIAIAVAAYGGFKFPWTYYSFAPTIIASFIIPPIVSMFTKPPSKELLDEIFIKC</sequence>
<evidence type="ECO:0000256" key="12">
    <source>
        <dbReference type="RuleBase" id="RU362091"/>
    </source>
</evidence>
<evidence type="ECO:0000256" key="7">
    <source>
        <dbReference type="ARBA" id="ARBA00022989"/>
    </source>
</evidence>